<dbReference type="Proteomes" id="UP000032683">
    <property type="component" value="Unassembled WGS sequence"/>
</dbReference>
<dbReference type="AlphaFoldDB" id="A0A0D6Q834"/>
<name>A0A0D6Q834_KOMXY</name>
<reference evidence="1 2" key="1">
    <citation type="submission" date="2012-11" db="EMBL/GenBank/DDBJ databases">
        <title>Whole genome sequence of Gluconacetobacter xylinus NBRC 13693.</title>
        <authorList>
            <person name="Azuma Y."/>
            <person name="Higashiura N."/>
            <person name="Hirakawa H."/>
            <person name="Matsushita K."/>
        </authorList>
    </citation>
    <scope>NUCLEOTIDE SEQUENCE [LARGE SCALE GENOMIC DNA]</scope>
    <source>
        <strain evidence="1 2">NBRC 13693</strain>
    </source>
</reference>
<dbReference type="EMBL" id="BANJ01000022">
    <property type="protein sequence ID" value="GAN99483.1"/>
    <property type="molecule type" value="Genomic_DNA"/>
</dbReference>
<protein>
    <submittedName>
        <fullName evidence="1">Uncharacterized protein</fullName>
    </submittedName>
</protein>
<evidence type="ECO:0000313" key="2">
    <source>
        <dbReference type="Proteomes" id="UP000032683"/>
    </source>
</evidence>
<proteinExistence type="predicted"/>
<accession>A0A0D6Q834</accession>
<sequence length="132" mass="14564">MLGQGMFATAKTDFQPYLRRPVAETGRRVRNGGFREPHPGQCLVQKPLLAGTQRMAALTPVKPVRRCLYIHRGRHMSENPAPAAAWCTPHGMITPLGRGKNTAGAAMTGFCKQSWQAPDGLRPVYRPKQAEE</sequence>
<comment type="caution">
    <text evidence="1">The sequence shown here is derived from an EMBL/GenBank/DDBJ whole genome shotgun (WGS) entry which is preliminary data.</text>
</comment>
<organism evidence="1 2">
    <name type="scientific">Komagataeibacter xylinus NBRC 13693</name>
    <dbReference type="NCBI Taxonomy" id="1234668"/>
    <lineage>
        <taxon>Bacteria</taxon>
        <taxon>Pseudomonadati</taxon>
        <taxon>Pseudomonadota</taxon>
        <taxon>Alphaproteobacteria</taxon>
        <taxon>Acetobacterales</taxon>
        <taxon>Acetobacteraceae</taxon>
        <taxon>Komagataeibacter</taxon>
    </lineage>
</organism>
<gene>
    <name evidence="1" type="ORF">Gxy13693_022_086</name>
</gene>
<evidence type="ECO:0000313" key="1">
    <source>
        <dbReference type="EMBL" id="GAN99483.1"/>
    </source>
</evidence>